<sequence length="216" mass="25194">MENKHQVLLFDRLRENYADFAAEWSSMSASELIGKAEEIYATRLVKEHLMRHVDEEQAKWFLRFQNPLEIVRDKWIEENSMEIMHDEDFSHAVWTVMDCQDTESFYTLMADADPPPGRYEPVTVREFIERHPNVSFDMMTPYGFAYLTPEKANLLLSGQNVKGHPDDIEYAMEITAEELLNQEVIRANFSGDVWHMLSDEIREQAPPALDQGVTMC</sequence>
<dbReference type="RefSeq" id="WP_227017808.1">
    <property type="nucleotide sequence ID" value="NZ_JAGSND010000003.1"/>
</dbReference>
<protein>
    <recommendedName>
        <fullName evidence="3">DUF3848 domain-containing protein</fullName>
    </recommendedName>
</protein>
<dbReference type="EMBL" id="JAGSND010000003">
    <property type="protein sequence ID" value="MBR0597681.1"/>
    <property type="molecule type" value="Genomic_DNA"/>
</dbReference>
<evidence type="ECO:0000313" key="1">
    <source>
        <dbReference type="EMBL" id="MBR0597681.1"/>
    </source>
</evidence>
<reference evidence="1" key="2">
    <citation type="submission" date="2021-04" db="EMBL/GenBank/DDBJ databases">
        <authorList>
            <person name="Liu J."/>
        </authorList>
    </citation>
    <scope>NUCLEOTIDE SEQUENCE</scope>
    <source>
        <strain evidence="1">BAD-6</strain>
    </source>
</reference>
<proteinExistence type="predicted"/>
<dbReference type="Proteomes" id="UP000675664">
    <property type="component" value="Unassembled WGS sequence"/>
</dbReference>
<accession>A0A8J7VZQ2</accession>
<gene>
    <name evidence="1" type="ORF">KCX82_07350</name>
</gene>
<evidence type="ECO:0000313" key="2">
    <source>
        <dbReference type="Proteomes" id="UP000675664"/>
    </source>
</evidence>
<keyword evidence="2" id="KW-1185">Reference proteome</keyword>
<name>A0A8J7VZQ2_9FIRM</name>
<organism evidence="1 2">
    <name type="scientific">Sinanaerobacter chloroacetimidivorans</name>
    <dbReference type="NCBI Taxonomy" id="2818044"/>
    <lineage>
        <taxon>Bacteria</taxon>
        <taxon>Bacillati</taxon>
        <taxon>Bacillota</taxon>
        <taxon>Clostridia</taxon>
        <taxon>Peptostreptococcales</taxon>
        <taxon>Anaerovoracaceae</taxon>
        <taxon>Sinanaerobacter</taxon>
    </lineage>
</organism>
<evidence type="ECO:0008006" key="3">
    <source>
        <dbReference type="Google" id="ProtNLM"/>
    </source>
</evidence>
<comment type="caution">
    <text evidence="1">The sequence shown here is derived from an EMBL/GenBank/DDBJ whole genome shotgun (WGS) entry which is preliminary data.</text>
</comment>
<reference evidence="1" key="1">
    <citation type="submission" date="2021-04" db="EMBL/GenBank/DDBJ databases">
        <title>Sinoanaerobacter chloroacetimidivorans sp. nov., an obligate anaerobic bacterium isolated from anaerobic sludge.</title>
        <authorList>
            <person name="Bao Y."/>
        </authorList>
    </citation>
    <scope>NUCLEOTIDE SEQUENCE</scope>
    <source>
        <strain evidence="1">BAD-6</strain>
    </source>
</reference>
<dbReference type="AlphaFoldDB" id="A0A8J7VZQ2"/>